<dbReference type="AlphaFoldDB" id="A0A7S4AU45"/>
<accession>A0A7S4AU45</accession>
<gene>
    <name evidence="3" type="ORF">PAUS00366_LOCUS19813</name>
</gene>
<dbReference type="Pfam" id="PF00581">
    <property type="entry name" value="Rhodanese"/>
    <property type="match status" value="1"/>
</dbReference>
<feature type="compositionally biased region" description="Low complexity" evidence="1">
    <location>
        <begin position="330"/>
        <end position="345"/>
    </location>
</feature>
<feature type="compositionally biased region" description="Basic and acidic residues" evidence="1">
    <location>
        <begin position="11"/>
        <end position="36"/>
    </location>
</feature>
<dbReference type="InterPro" id="IPR020936">
    <property type="entry name" value="TrhO"/>
</dbReference>
<organism evidence="3">
    <name type="scientific">Pseudo-nitzschia australis</name>
    <dbReference type="NCBI Taxonomy" id="44445"/>
    <lineage>
        <taxon>Eukaryota</taxon>
        <taxon>Sar</taxon>
        <taxon>Stramenopiles</taxon>
        <taxon>Ochrophyta</taxon>
        <taxon>Bacillariophyta</taxon>
        <taxon>Bacillariophyceae</taxon>
        <taxon>Bacillariophycidae</taxon>
        <taxon>Bacillariales</taxon>
        <taxon>Bacillariaceae</taxon>
        <taxon>Pseudo-nitzschia</taxon>
    </lineage>
</organism>
<evidence type="ECO:0000256" key="1">
    <source>
        <dbReference type="SAM" id="MobiDB-lite"/>
    </source>
</evidence>
<dbReference type="Gene3D" id="3.30.70.100">
    <property type="match status" value="1"/>
</dbReference>
<dbReference type="Gene3D" id="3.40.250.10">
    <property type="entry name" value="Rhodanese-like domain"/>
    <property type="match status" value="1"/>
</dbReference>
<feature type="region of interest" description="Disordered" evidence="1">
    <location>
        <begin position="328"/>
        <end position="347"/>
    </location>
</feature>
<proteinExistence type="predicted"/>
<dbReference type="PROSITE" id="PS50206">
    <property type="entry name" value="RHODANESE_3"/>
    <property type="match status" value="1"/>
</dbReference>
<evidence type="ECO:0000259" key="2">
    <source>
        <dbReference type="PROSITE" id="PS50206"/>
    </source>
</evidence>
<dbReference type="Pfam" id="PF12368">
    <property type="entry name" value="Rhodanese_C"/>
    <property type="match status" value="1"/>
</dbReference>
<reference evidence="3" key="1">
    <citation type="submission" date="2021-01" db="EMBL/GenBank/DDBJ databases">
        <authorList>
            <person name="Corre E."/>
            <person name="Pelletier E."/>
            <person name="Niang G."/>
            <person name="Scheremetjew M."/>
            <person name="Finn R."/>
            <person name="Kale V."/>
            <person name="Holt S."/>
            <person name="Cochrane G."/>
            <person name="Meng A."/>
            <person name="Brown T."/>
            <person name="Cohen L."/>
        </authorList>
    </citation>
    <scope>NUCLEOTIDE SEQUENCE</scope>
    <source>
        <strain evidence="3">10249 10 AB</strain>
    </source>
</reference>
<feature type="domain" description="Rhodanese" evidence="2">
    <location>
        <begin position="364"/>
        <end position="490"/>
    </location>
</feature>
<feature type="compositionally biased region" description="Acidic residues" evidence="1">
    <location>
        <begin position="86"/>
        <end position="97"/>
    </location>
</feature>
<dbReference type="InterPro" id="IPR036873">
    <property type="entry name" value="Rhodanese-like_dom_sf"/>
</dbReference>
<feature type="region of interest" description="Disordered" evidence="1">
    <location>
        <begin position="1"/>
        <end position="97"/>
    </location>
</feature>
<dbReference type="InterPro" id="IPR001763">
    <property type="entry name" value="Rhodanese-like_dom"/>
</dbReference>
<dbReference type="PANTHER" id="PTHR43268:SF7">
    <property type="entry name" value="RHODANESE DOMAIN-CONTAINING PROTEIN"/>
    <property type="match status" value="1"/>
</dbReference>
<dbReference type="SMART" id="SM00450">
    <property type="entry name" value="RHOD"/>
    <property type="match status" value="1"/>
</dbReference>
<feature type="compositionally biased region" description="Basic residues" evidence="1">
    <location>
        <begin position="50"/>
        <end position="62"/>
    </location>
</feature>
<dbReference type="SUPFAM" id="SSF57903">
    <property type="entry name" value="FYVE/PHD zinc finger"/>
    <property type="match status" value="1"/>
</dbReference>
<dbReference type="SUPFAM" id="SSF52821">
    <property type="entry name" value="Rhodanese/Cell cycle control phosphatase"/>
    <property type="match status" value="1"/>
</dbReference>
<feature type="compositionally biased region" description="Low complexity" evidence="1">
    <location>
        <begin position="37"/>
        <end position="48"/>
    </location>
</feature>
<sequence length="717" mass="81183">MKPMNHIEGNIQKDAKIDDDGRQKDPDQQSGKKEGKTTNCNNINGDTNNNRRRMSKKERKALKNMQKQNKSKIKSADSNGAGGVTNDEENNEEDVEAEEERIHVECMKSYNPIDIPVEPSVDLASQGQKITVNNDNKTGIDDEGGCRTLGKWFPNAILIKTISYTNTGQFITSKNSHKEKHQGQFKEEGLIVKNPRSSLLLFYQYTTSDGSGDINLRERNQKWDRRQLQLLITYLSTIARRRNLGGRIRVATEGVNATISAVDTSKCTARAALRHFAEDLRRFDPRVFSHTDFKFLDDLPADRQFKEFKILPIQELVFYDIGEDDAPLDSENSNKNRGNNMNSESSISGGGIHLDASSFHTMLQKDNTVVIDVRNNYETILGRFDGQKYQTEEASKNLESEAKINRSSSSFTNSGAEYIDPKMRKSTDFKSWLAKPETQEKLEKKTILMYCTGGIRCERASAYLRTEMKEKVAGVYQLKGGIERYLKQFKDGGFWRGKNFVFDKREAVGIDNPHGDGGVLRKEDRKKKESQQNQNDTLATCCVCGNPWDRYVGKKKCLTCGVPVLMCERCMSLKPDKTRGMELKVRCPLCVEEGVTVLAKELELTANGVKNKVVSASKAVAEVDRVRKSRTPIEAVDRNKQCEIANKKDKANKISWETGKAADSVLKWGGGHAIKKKKLKKMKRRICQFGSDCVREDCFFYHPEREPRLKKNIAGKK</sequence>
<name>A0A7S4AU45_9STRA</name>
<dbReference type="InterPro" id="IPR011011">
    <property type="entry name" value="Znf_FYVE_PHD"/>
</dbReference>
<protein>
    <recommendedName>
        <fullName evidence="2">Rhodanese domain-containing protein</fullName>
    </recommendedName>
</protein>
<dbReference type="InterPro" id="IPR022111">
    <property type="entry name" value="Rhodanese_C"/>
</dbReference>
<dbReference type="EMBL" id="HBIX01029552">
    <property type="protein sequence ID" value="CAE0727053.1"/>
    <property type="molecule type" value="Transcribed_RNA"/>
</dbReference>
<dbReference type="PANTHER" id="PTHR43268">
    <property type="entry name" value="THIOSULFATE SULFURTRANSFERASE/RHODANESE-LIKE DOMAIN-CONTAINING PROTEIN 2"/>
    <property type="match status" value="1"/>
</dbReference>
<evidence type="ECO:0000313" key="3">
    <source>
        <dbReference type="EMBL" id="CAE0727053.1"/>
    </source>
</evidence>